<reference evidence="2" key="1">
    <citation type="submission" date="2023-11" db="EMBL/GenBank/DDBJ databases">
        <title>Genome assemblies of two species of porcelain crab, Petrolisthes cinctipes and Petrolisthes manimaculis (Anomura: Porcellanidae).</title>
        <authorList>
            <person name="Angst P."/>
        </authorList>
    </citation>
    <scope>NUCLEOTIDE SEQUENCE</scope>
    <source>
        <strain evidence="2">PB745_02</strain>
        <tissue evidence="2">Gill</tissue>
    </source>
</reference>
<dbReference type="EMBL" id="JAWZYT010001908">
    <property type="protein sequence ID" value="KAK4308252.1"/>
    <property type="molecule type" value="Genomic_DNA"/>
</dbReference>
<evidence type="ECO:0000313" key="2">
    <source>
        <dbReference type="EMBL" id="KAK4308252.1"/>
    </source>
</evidence>
<feature type="compositionally biased region" description="Polar residues" evidence="1">
    <location>
        <begin position="50"/>
        <end position="67"/>
    </location>
</feature>
<sequence length="117" mass="12939">MLIDNQGQSVRQDRLQDHQVSVCVYMACRGMEEGVVGPEPASCRDHTGGHKNSNTVSRGNNSSNKQVDGQAANHLARPINPPPGDNTKRSTHFYLRVYKKKKSSPFLLHFISPPVTV</sequence>
<name>A0AAE1U3G6_9EUCA</name>
<organism evidence="2 3">
    <name type="scientific">Petrolisthes manimaculis</name>
    <dbReference type="NCBI Taxonomy" id="1843537"/>
    <lineage>
        <taxon>Eukaryota</taxon>
        <taxon>Metazoa</taxon>
        <taxon>Ecdysozoa</taxon>
        <taxon>Arthropoda</taxon>
        <taxon>Crustacea</taxon>
        <taxon>Multicrustacea</taxon>
        <taxon>Malacostraca</taxon>
        <taxon>Eumalacostraca</taxon>
        <taxon>Eucarida</taxon>
        <taxon>Decapoda</taxon>
        <taxon>Pleocyemata</taxon>
        <taxon>Anomura</taxon>
        <taxon>Galatheoidea</taxon>
        <taxon>Porcellanidae</taxon>
        <taxon>Petrolisthes</taxon>
    </lineage>
</organism>
<keyword evidence="3" id="KW-1185">Reference proteome</keyword>
<feature type="region of interest" description="Disordered" evidence="1">
    <location>
        <begin position="39"/>
        <end position="90"/>
    </location>
</feature>
<dbReference type="AlphaFoldDB" id="A0AAE1U3G6"/>
<evidence type="ECO:0000256" key="1">
    <source>
        <dbReference type="SAM" id="MobiDB-lite"/>
    </source>
</evidence>
<gene>
    <name evidence="2" type="ORF">Pmani_020037</name>
</gene>
<evidence type="ECO:0000313" key="3">
    <source>
        <dbReference type="Proteomes" id="UP001292094"/>
    </source>
</evidence>
<comment type="caution">
    <text evidence="2">The sequence shown here is derived from an EMBL/GenBank/DDBJ whole genome shotgun (WGS) entry which is preliminary data.</text>
</comment>
<dbReference type="Proteomes" id="UP001292094">
    <property type="component" value="Unassembled WGS sequence"/>
</dbReference>
<accession>A0AAE1U3G6</accession>
<protein>
    <submittedName>
        <fullName evidence="2">Uncharacterized protein</fullName>
    </submittedName>
</protein>
<proteinExistence type="predicted"/>